<dbReference type="InParanoid" id="E9H869"/>
<evidence type="ECO:0000313" key="1">
    <source>
        <dbReference type="EMBL" id="EFX72082.1"/>
    </source>
</evidence>
<accession>E9H869</accession>
<dbReference type="AlphaFoldDB" id="E9H869"/>
<gene>
    <name evidence="1" type="ORF">DAPPUDRAFT_326585</name>
</gene>
<dbReference type="SUPFAM" id="SSF52540">
    <property type="entry name" value="P-loop containing nucleoside triphosphate hydrolases"/>
    <property type="match status" value="1"/>
</dbReference>
<dbReference type="OrthoDB" id="10416506at2759"/>
<dbReference type="KEGG" id="dpx:DAPPUDRAFT_326585"/>
<evidence type="ECO:0000313" key="2">
    <source>
        <dbReference type="Proteomes" id="UP000000305"/>
    </source>
</evidence>
<dbReference type="Proteomes" id="UP000000305">
    <property type="component" value="Unassembled WGS sequence"/>
</dbReference>
<name>E9H869_DAPPU</name>
<sequence length="106" mass="12015">MTAFCPWNVETLLPNLDPTGMGLGEFMRQLNVSSETQEKEGQKAFNIRDPVTKKSPYNYQQQRLLDQMATYLQELESDLKPQSKLLLLYSGPGVGKTHTIIALQQL</sequence>
<reference evidence="1 2" key="1">
    <citation type="journal article" date="2011" name="Science">
        <title>The ecoresponsive genome of Daphnia pulex.</title>
        <authorList>
            <person name="Colbourne J.K."/>
            <person name="Pfrender M.E."/>
            <person name="Gilbert D."/>
            <person name="Thomas W.K."/>
            <person name="Tucker A."/>
            <person name="Oakley T.H."/>
            <person name="Tokishita S."/>
            <person name="Aerts A."/>
            <person name="Arnold G.J."/>
            <person name="Basu M.K."/>
            <person name="Bauer D.J."/>
            <person name="Caceres C.E."/>
            <person name="Carmel L."/>
            <person name="Casola C."/>
            <person name="Choi J.H."/>
            <person name="Detter J.C."/>
            <person name="Dong Q."/>
            <person name="Dusheyko S."/>
            <person name="Eads B.D."/>
            <person name="Frohlich T."/>
            <person name="Geiler-Samerotte K.A."/>
            <person name="Gerlach D."/>
            <person name="Hatcher P."/>
            <person name="Jogdeo S."/>
            <person name="Krijgsveld J."/>
            <person name="Kriventseva E.V."/>
            <person name="Kultz D."/>
            <person name="Laforsch C."/>
            <person name="Lindquist E."/>
            <person name="Lopez J."/>
            <person name="Manak J.R."/>
            <person name="Muller J."/>
            <person name="Pangilinan J."/>
            <person name="Patwardhan R.P."/>
            <person name="Pitluck S."/>
            <person name="Pritham E.J."/>
            <person name="Rechtsteiner A."/>
            <person name="Rho M."/>
            <person name="Rogozin I.B."/>
            <person name="Sakarya O."/>
            <person name="Salamov A."/>
            <person name="Schaack S."/>
            <person name="Shapiro H."/>
            <person name="Shiga Y."/>
            <person name="Skalitzky C."/>
            <person name="Smith Z."/>
            <person name="Souvorov A."/>
            <person name="Sung W."/>
            <person name="Tang Z."/>
            <person name="Tsuchiya D."/>
            <person name="Tu H."/>
            <person name="Vos H."/>
            <person name="Wang M."/>
            <person name="Wolf Y.I."/>
            <person name="Yamagata H."/>
            <person name="Yamada T."/>
            <person name="Ye Y."/>
            <person name="Shaw J.R."/>
            <person name="Andrews J."/>
            <person name="Crease T.J."/>
            <person name="Tang H."/>
            <person name="Lucas S.M."/>
            <person name="Robertson H.M."/>
            <person name="Bork P."/>
            <person name="Koonin E.V."/>
            <person name="Zdobnov E.M."/>
            <person name="Grigoriev I.V."/>
            <person name="Lynch M."/>
            <person name="Boore J.L."/>
        </authorList>
    </citation>
    <scope>NUCLEOTIDE SEQUENCE [LARGE SCALE GENOMIC DNA]</scope>
</reference>
<proteinExistence type="predicted"/>
<dbReference type="EMBL" id="GL732603">
    <property type="protein sequence ID" value="EFX72082.1"/>
    <property type="molecule type" value="Genomic_DNA"/>
</dbReference>
<protein>
    <submittedName>
        <fullName evidence="1">Uncharacterized protein</fullName>
    </submittedName>
</protein>
<organism evidence="1 2">
    <name type="scientific">Daphnia pulex</name>
    <name type="common">Water flea</name>
    <dbReference type="NCBI Taxonomy" id="6669"/>
    <lineage>
        <taxon>Eukaryota</taxon>
        <taxon>Metazoa</taxon>
        <taxon>Ecdysozoa</taxon>
        <taxon>Arthropoda</taxon>
        <taxon>Crustacea</taxon>
        <taxon>Branchiopoda</taxon>
        <taxon>Diplostraca</taxon>
        <taxon>Cladocera</taxon>
        <taxon>Anomopoda</taxon>
        <taxon>Daphniidae</taxon>
        <taxon>Daphnia</taxon>
    </lineage>
</organism>
<dbReference type="InterPro" id="IPR027417">
    <property type="entry name" value="P-loop_NTPase"/>
</dbReference>
<dbReference type="Gene3D" id="3.40.50.300">
    <property type="entry name" value="P-loop containing nucleotide triphosphate hydrolases"/>
    <property type="match status" value="1"/>
</dbReference>
<keyword evidence="2" id="KW-1185">Reference proteome</keyword>
<dbReference type="HOGENOM" id="CLU_2225870_0_0_1"/>